<dbReference type="NCBIfam" id="TIGR04086">
    <property type="entry name" value="TIGR04086_membr"/>
    <property type="match status" value="1"/>
</dbReference>
<dbReference type="EMBL" id="JBHLVF010000023">
    <property type="protein sequence ID" value="MFC0392706.1"/>
    <property type="molecule type" value="Genomic_DNA"/>
</dbReference>
<keyword evidence="1" id="KW-0812">Transmembrane</keyword>
<feature type="transmembrane region" description="Helical" evidence="1">
    <location>
        <begin position="53"/>
        <end position="71"/>
    </location>
</feature>
<feature type="transmembrane region" description="Helical" evidence="1">
    <location>
        <begin position="20"/>
        <end position="41"/>
    </location>
</feature>
<sequence>MKTVNSLKTPPKVHVASPMLSGVLYAAIWLAVGALVLSALLRWGNLQEDQLPMYSMIVHALASFAGGFVAGKRSSKRGWYYGGFLGAAYGLLILLIGFLASNAGINGRSLTVLAETLACGSLGGMIGVNTRR</sequence>
<accession>A0ABV6JA16</accession>
<keyword evidence="1" id="KW-0472">Membrane</keyword>
<keyword evidence="3" id="KW-1185">Reference proteome</keyword>
<dbReference type="Pfam" id="PF12670">
    <property type="entry name" value="DUF3792"/>
    <property type="match status" value="1"/>
</dbReference>
<evidence type="ECO:0000256" key="1">
    <source>
        <dbReference type="SAM" id="Phobius"/>
    </source>
</evidence>
<gene>
    <name evidence="2" type="ORF">ACFFJ8_15145</name>
</gene>
<dbReference type="Proteomes" id="UP001589818">
    <property type="component" value="Unassembled WGS sequence"/>
</dbReference>
<evidence type="ECO:0000313" key="2">
    <source>
        <dbReference type="EMBL" id="MFC0392706.1"/>
    </source>
</evidence>
<name>A0ABV6JA16_9BACL</name>
<feature type="transmembrane region" description="Helical" evidence="1">
    <location>
        <begin position="112"/>
        <end position="130"/>
    </location>
</feature>
<organism evidence="2 3">
    <name type="scientific">Paenibacillus mendelii</name>
    <dbReference type="NCBI Taxonomy" id="206163"/>
    <lineage>
        <taxon>Bacteria</taxon>
        <taxon>Bacillati</taxon>
        <taxon>Bacillota</taxon>
        <taxon>Bacilli</taxon>
        <taxon>Bacillales</taxon>
        <taxon>Paenibacillaceae</taxon>
        <taxon>Paenibacillus</taxon>
    </lineage>
</organism>
<keyword evidence="1" id="KW-1133">Transmembrane helix</keyword>
<evidence type="ECO:0000313" key="3">
    <source>
        <dbReference type="Proteomes" id="UP001589818"/>
    </source>
</evidence>
<dbReference type="RefSeq" id="WP_256555336.1">
    <property type="nucleotide sequence ID" value="NZ_JANHOF010000005.1"/>
</dbReference>
<dbReference type="InterPro" id="IPR023804">
    <property type="entry name" value="DUF3792_TM"/>
</dbReference>
<feature type="transmembrane region" description="Helical" evidence="1">
    <location>
        <begin position="78"/>
        <end position="100"/>
    </location>
</feature>
<reference evidence="2 3" key="1">
    <citation type="submission" date="2024-09" db="EMBL/GenBank/DDBJ databases">
        <authorList>
            <person name="Sun Q."/>
            <person name="Mori K."/>
        </authorList>
    </citation>
    <scope>NUCLEOTIDE SEQUENCE [LARGE SCALE GENOMIC DNA]</scope>
    <source>
        <strain evidence="2 3">CCM 4839</strain>
    </source>
</reference>
<comment type="caution">
    <text evidence="2">The sequence shown here is derived from an EMBL/GenBank/DDBJ whole genome shotgun (WGS) entry which is preliminary data.</text>
</comment>
<protein>
    <submittedName>
        <fullName evidence="2">TIGR04086 family membrane protein</fullName>
    </submittedName>
</protein>
<proteinExistence type="predicted"/>